<evidence type="ECO:0000256" key="4">
    <source>
        <dbReference type="ARBA" id="ARBA00022692"/>
    </source>
</evidence>
<dbReference type="PANTHER" id="PTHR30506">
    <property type="entry name" value="INNER MEMBRANE PROTEIN"/>
    <property type="match status" value="1"/>
</dbReference>
<gene>
    <name evidence="9" type="ORF">A4D02_24285</name>
</gene>
<feature type="domain" description="Glycine transporter" evidence="8">
    <location>
        <begin position="8"/>
        <end position="82"/>
    </location>
</feature>
<evidence type="ECO:0000256" key="2">
    <source>
        <dbReference type="ARBA" id="ARBA00008193"/>
    </source>
</evidence>
<feature type="transmembrane region" description="Helical" evidence="7">
    <location>
        <begin position="115"/>
        <end position="139"/>
    </location>
</feature>
<dbReference type="InterPro" id="IPR005115">
    <property type="entry name" value="Gly_transporter"/>
</dbReference>
<name>A0ABX3P0N4_9BACT</name>
<accession>A0ABX3P0N4</accession>
<dbReference type="Proteomes" id="UP000192277">
    <property type="component" value="Unassembled WGS sequence"/>
</dbReference>
<feature type="transmembrane region" description="Helical" evidence="7">
    <location>
        <begin position="32"/>
        <end position="49"/>
    </location>
</feature>
<evidence type="ECO:0000313" key="9">
    <source>
        <dbReference type="EMBL" id="OQP52315.1"/>
    </source>
</evidence>
<evidence type="ECO:0000256" key="1">
    <source>
        <dbReference type="ARBA" id="ARBA00004651"/>
    </source>
</evidence>
<evidence type="ECO:0000256" key="3">
    <source>
        <dbReference type="ARBA" id="ARBA00022475"/>
    </source>
</evidence>
<protein>
    <recommendedName>
        <fullName evidence="8">Glycine transporter domain-containing protein</fullName>
    </recommendedName>
</protein>
<dbReference type="RefSeq" id="WP_014220362.1">
    <property type="nucleotide sequence ID" value="NZ_LWBO01000004.1"/>
</dbReference>
<feature type="transmembrane region" description="Helical" evidence="7">
    <location>
        <begin position="92"/>
        <end position="109"/>
    </location>
</feature>
<evidence type="ECO:0000256" key="5">
    <source>
        <dbReference type="ARBA" id="ARBA00022989"/>
    </source>
</evidence>
<comment type="subcellular location">
    <subcellularLocation>
        <location evidence="1">Cell membrane</location>
        <topology evidence="1">Multi-pass membrane protein</topology>
    </subcellularLocation>
</comment>
<dbReference type="PANTHER" id="PTHR30506:SF3">
    <property type="entry name" value="UPF0126 INNER MEMBRANE PROTEIN YADS-RELATED"/>
    <property type="match status" value="1"/>
</dbReference>
<feature type="domain" description="Glycine transporter" evidence="8">
    <location>
        <begin position="94"/>
        <end position="167"/>
    </location>
</feature>
<organism evidence="9 10">
    <name type="scientific">Niastella koreensis</name>
    <dbReference type="NCBI Taxonomy" id="354356"/>
    <lineage>
        <taxon>Bacteria</taxon>
        <taxon>Pseudomonadati</taxon>
        <taxon>Bacteroidota</taxon>
        <taxon>Chitinophagia</taxon>
        <taxon>Chitinophagales</taxon>
        <taxon>Chitinophagaceae</taxon>
        <taxon>Niastella</taxon>
    </lineage>
</organism>
<keyword evidence="4 7" id="KW-0812">Transmembrane</keyword>
<evidence type="ECO:0000256" key="6">
    <source>
        <dbReference type="ARBA" id="ARBA00023136"/>
    </source>
</evidence>
<proteinExistence type="inferred from homology"/>
<evidence type="ECO:0000256" key="7">
    <source>
        <dbReference type="SAM" id="Phobius"/>
    </source>
</evidence>
<feature type="transmembrane region" description="Helical" evidence="7">
    <location>
        <begin position="175"/>
        <end position="198"/>
    </location>
</feature>
<feature type="transmembrane region" description="Helical" evidence="7">
    <location>
        <begin position="151"/>
        <end position="169"/>
    </location>
</feature>
<keyword evidence="5 7" id="KW-1133">Transmembrane helix</keyword>
<keyword evidence="3" id="KW-1003">Cell membrane</keyword>
<keyword evidence="6 7" id="KW-0472">Membrane</keyword>
<comment type="caution">
    <text evidence="9">The sequence shown here is derived from an EMBL/GenBank/DDBJ whole genome shotgun (WGS) entry which is preliminary data.</text>
</comment>
<dbReference type="Pfam" id="PF03458">
    <property type="entry name" value="Gly_transporter"/>
    <property type="match status" value="2"/>
</dbReference>
<sequence length="211" mass="23701">MKEDLLRLIEILGTITFAISGVFAAMQKRLDIFGILIISFITSIGGGTLRDVLLGDLPVKWMRDIETPALILVSAICAVLFRHIIKNFQQTLFIFDSLGLGFFTVLGLQKGIRFGLNPGICVVLGTITGCFGGVIRDILLNNIPLIFRREIYATACILGGIIYFILYSTRFPKEWLDVTVMLVVFMIRFLAVKYNLILPDLYKDKDKKGHH</sequence>
<dbReference type="EMBL" id="LWBO01000004">
    <property type="protein sequence ID" value="OQP52315.1"/>
    <property type="molecule type" value="Genomic_DNA"/>
</dbReference>
<comment type="similarity">
    <text evidence="2">Belongs to the UPF0126 family.</text>
</comment>
<evidence type="ECO:0000313" key="10">
    <source>
        <dbReference type="Proteomes" id="UP000192277"/>
    </source>
</evidence>
<feature type="transmembrane region" description="Helical" evidence="7">
    <location>
        <begin position="6"/>
        <end position="25"/>
    </location>
</feature>
<feature type="transmembrane region" description="Helical" evidence="7">
    <location>
        <begin position="69"/>
        <end position="85"/>
    </location>
</feature>
<evidence type="ECO:0000259" key="8">
    <source>
        <dbReference type="Pfam" id="PF03458"/>
    </source>
</evidence>
<keyword evidence="10" id="KW-1185">Reference proteome</keyword>
<reference evidence="9 10" key="1">
    <citation type="submission" date="2016-04" db="EMBL/GenBank/DDBJ databases">
        <authorList>
            <person name="Chen L."/>
            <person name="Zhuang W."/>
            <person name="Wang G."/>
        </authorList>
    </citation>
    <scope>NUCLEOTIDE SEQUENCE [LARGE SCALE GENOMIC DNA]</scope>
    <source>
        <strain evidence="10">GR20</strain>
    </source>
</reference>